<protein>
    <submittedName>
        <fullName evidence="2">Uncharacterized protein</fullName>
    </submittedName>
</protein>
<sequence>MFTCCFFHCVQMCNAFLFHLFNHTLVPLFIVLTVLQCCLQH</sequence>
<name>A0A0E9XGZ1_ANGAN</name>
<keyword evidence="1" id="KW-1133">Transmembrane helix</keyword>
<keyword evidence="1" id="KW-0812">Transmembrane</keyword>
<evidence type="ECO:0000256" key="1">
    <source>
        <dbReference type="SAM" id="Phobius"/>
    </source>
</evidence>
<reference evidence="2" key="2">
    <citation type="journal article" date="2015" name="Fish Shellfish Immunol.">
        <title>Early steps in the European eel (Anguilla anguilla)-Vibrio vulnificus interaction in the gills: Role of the RtxA13 toxin.</title>
        <authorList>
            <person name="Callol A."/>
            <person name="Pajuelo D."/>
            <person name="Ebbesson L."/>
            <person name="Teles M."/>
            <person name="MacKenzie S."/>
            <person name="Amaro C."/>
        </authorList>
    </citation>
    <scope>NUCLEOTIDE SEQUENCE</scope>
</reference>
<reference evidence="2" key="1">
    <citation type="submission" date="2014-11" db="EMBL/GenBank/DDBJ databases">
        <authorList>
            <person name="Amaro Gonzalez C."/>
        </authorList>
    </citation>
    <scope>NUCLEOTIDE SEQUENCE</scope>
</reference>
<organism evidence="2">
    <name type="scientific">Anguilla anguilla</name>
    <name type="common">European freshwater eel</name>
    <name type="synonym">Muraena anguilla</name>
    <dbReference type="NCBI Taxonomy" id="7936"/>
    <lineage>
        <taxon>Eukaryota</taxon>
        <taxon>Metazoa</taxon>
        <taxon>Chordata</taxon>
        <taxon>Craniata</taxon>
        <taxon>Vertebrata</taxon>
        <taxon>Euteleostomi</taxon>
        <taxon>Actinopterygii</taxon>
        <taxon>Neopterygii</taxon>
        <taxon>Teleostei</taxon>
        <taxon>Anguilliformes</taxon>
        <taxon>Anguillidae</taxon>
        <taxon>Anguilla</taxon>
    </lineage>
</organism>
<dbReference type="AlphaFoldDB" id="A0A0E9XGZ1"/>
<evidence type="ECO:0000313" key="2">
    <source>
        <dbReference type="EMBL" id="JAI01988.1"/>
    </source>
</evidence>
<keyword evidence="1" id="KW-0472">Membrane</keyword>
<accession>A0A0E9XGZ1</accession>
<dbReference type="EMBL" id="GBXM01006590">
    <property type="protein sequence ID" value="JAI01988.1"/>
    <property type="molecule type" value="Transcribed_RNA"/>
</dbReference>
<feature type="transmembrane region" description="Helical" evidence="1">
    <location>
        <begin position="20"/>
        <end position="39"/>
    </location>
</feature>
<proteinExistence type="predicted"/>